<feature type="non-terminal residue" evidence="1">
    <location>
        <position position="1"/>
    </location>
</feature>
<name>A0A0F9DJN8_9ZZZZ</name>
<protein>
    <submittedName>
        <fullName evidence="1">Uncharacterized protein</fullName>
    </submittedName>
</protein>
<gene>
    <name evidence="1" type="ORF">LCGC14_2190820</name>
</gene>
<reference evidence="1" key="1">
    <citation type="journal article" date="2015" name="Nature">
        <title>Complex archaea that bridge the gap between prokaryotes and eukaryotes.</title>
        <authorList>
            <person name="Spang A."/>
            <person name="Saw J.H."/>
            <person name="Jorgensen S.L."/>
            <person name="Zaremba-Niedzwiedzka K."/>
            <person name="Martijn J."/>
            <person name="Lind A.E."/>
            <person name="van Eijk R."/>
            <person name="Schleper C."/>
            <person name="Guy L."/>
            <person name="Ettema T.J."/>
        </authorList>
    </citation>
    <scope>NUCLEOTIDE SEQUENCE</scope>
</reference>
<dbReference type="EMBL" id="LAZR01028673">
    <property type="protein sequence ID" value="KKL61888.1"/>
    <property type="molecule type" value="Genomic_DNA"/>
</dbReference>
<evidence type="ECO:0000313" key="1">
    <source>
        <dbReference type="EMBL" id="KKL61888.1"/>
    </source>
</evidence>
<dbReference type="AlphaFoldDB" id="A0A0F9DJN8"/>
<organism evidence="1">
    <name type="scientific">marine sediment metagenome</name>
    <dbReference type="NCBI Taxonomy" id="412755"/>
    <lineage>
        <taxon>unclassified sequences</taxon>
        <taxon>metagenomes</taxon>
        <taxon>ecological metagenomes</taxon>
    </lineage>
</organism>
<proteinExistence type="predicted"/>
<comment type="caution">
    <text evidence="1">The sequence shown here is derived from an EMBL/GenBank/DDBJ whole genome shotgun (WGS) entry which is preliminary data.</text>
</comment>
<accession>A0A0F9DJN8</accession>
<sequence length="62" mass="7314">MFERSELLFTPTIKFSFWKQGDKGCLFFDSVSFGNAKEMNAQRRAYDFKIKTRLNCEAIITH</sequence>